<sequence>MSAVQRDTGQGRSIGWSSVSHAHAIGSVSPVSATIHTPPAANDARAVLTGWRSPATSQESLRQAYLAFLDARPDATLRTCAPGHLTASAVVFSHDLSQVALVLHGIVGAWIQPGGHIEPDDATLADAARREVREELGLDVEPVGPVMLDVHPITCRGYTAQTRHLDVRFAARARPGAALVCSSESNDVAWWPVDALPEGTFDEVRELIALGHARLRG</sequence>
<dbReference type="PANTHER" id="PTHR43736:SF1">
    <property type="entry name" value="DIHYDRONEOPTERIN TRIPHOSPHATE DIPHOSPHATASE"/>
    <property type="match status" value="1"/>
</dbReference>
<keyword evidence="4" id="KW-1185">Reference proteome</keyword>
<dbReference type="Pfam" id="PF00293">
    <property type="entry name" value="NUDIX"/>
    <property type="match status" value="1"/>
</dbReference>
<dbReference type="InterPro" id="IPR015797">
    <property type="entry name" value="NUDIX_hydrolase-like_dom_sf"/>
</dbReference>
<comment type="similarity">
    <text evidence="1">Belongs to the Nudix hydrolase family.</text>
</comment>
<reference evidence="3 4" key="1">
    <citation type="submission" date="2020-03" db="EMBL/GenBank/DDBJ databases">
        <title>Propioniciclava sp. nov., isolated from Hydrophilus acuminatus.</title>
        <authorList>
            <person name="Hyun D.-W."/>
            <person name="Bae J.-W."/>
        </authorList>
    </citation>
    <scope>NUCLEOTIDE SEQUENCE [LARGE SCALE GENOMIC DNA]</scope>
    <source>
        <strain evidence="3 4">HDW11</strain>
    </source>
</reference>
<dbReference type="SUPFAM" id="SSF55811">
    <property type="entry name" value="Nudix"/>
    <property type="match status" value="1"/>
</dbReference>
<feature type="domain" description="Nudix hydrolase" evidence="2">
    <location>
        <begin position="82"/>
        <end position="214"/>
    </location>
</feature>
<name>A0A6G7Y3D5_9ACTN</name>
<accession>A0A6G7Y3D5</accession>
<proteinExistence type="inferred from homology"/>
<dbReference type="PANTHER" id="PTHR43736">
    <property type="entry name" value="ADP-RIBOSE PYROPHOSPHATASE"/>
    <property type="match status" value="1"/>
</dbReference>
<dbReference type="KEGG" id="prv:G7070_01450"/>
<dbReference type="Proteomes" id="UP000501058">
    <property type="component" value="Chromosome"/>
</dbReference>
<dbReference type="CDD" id="cd03674">
    <property type="entry name" value="NUDIX_Hydrolase"/>
    <property type="match status" value="1"/>
</dbReference>
<gene>
    <name evidence="3" type="ORF">G7070_01450</name>
</gene>
<evidence type="ECO:0000256" key="1">
    <source>
        <dbReference type="ARBA" id="ARBA00005582"/>
    </source>
</evidence>
<evidence type="ECO:0000313" key="4">
    <source>
        <dbReference type="Proteomes" id="UP000501058"/>
    </source>
</evidence>
<evidence type="ECO:0000313" key="3">
    <source>
        <dbReference type="EMBL" id="QIK71196.1"/>
    </source>
</evidence>
<dbReference type="Gene3D" id="3.90.79.10">
    <property type="entry name" value="Nucleoside Triphosphate Pyrophosphohydrolase"/>
    <property type="match status" value="1"/>
</dbReference>
<organism evidence="3 4">
    <name type="scientific">Propioniciclava coleopterorum</name>
    <dbReference type="NCBI Taxonomy" id="2714937"/>
    <lineage>
        <taxon>Bacteria</taxon>
        <taxon>Bacillati</taxon>
        <taxon>Actinomycetota</taxon>
        <taxon>Actinomycetes</taxon>
        <taxon>Propionibacteriales</taxon>
        <taxon>Propionibacteriaceae</taxon>
        <taxon>Propioniciclava</taxon>
    </lineage>
</organism>
<dbReference type="PROSITE" id="PS51462">
    <property type="entry name" value="NUDIX"/>
    <property type="match status" value="1"/>
</dbReference>
<dbReference type="EMBL" id="CP049865">
    <property type="protein sequence ID" value="QIK71196.1"/>
    <property type="molecule type" value="Genomic_DNA"/>
</dbReference>
<protein>
    <submittedName>
        <fullName evidence="3">NUDIX domain-containing protein</fullName>
    </submittedName>
</protein>
<dbReference type="AlphaFoldDB" id="A0A6G7Y3D5"/>
<dbReference type="InterPro" id="IPR000086">
    <property type="entry name" value="NUDIX_hydrolase_dom"/>
</dbReference>
<evidence type="ECO:0000259" key="2">
    <source>
        <dbReference type="PROSITE" id="PS51462"/>
    </source>
</evidence>